<dbReference type="Pfam" id="PF00682">
    <property type="entry name" value="HMGL-like"/>
    <property type="match status" value="1"/>
</dbReference>
<dbReference type="Gene3D" id="3.20.20.70">
    <property type="entry name" value="Aldolase class I"/>
    <property type="match status" value="1"/>
</dbReference>
<dbReference type="PANTHER" id="PTHR42880">
    <property type="entry name" value="HOMOCITRATE SYNTHASE"/>
    <property type="match status" value="1"/>
</dbReference>
<name>F3ZXM7_MAHA5</name>
<keyword evidence="1 2" id="KW-0808">Transferase</keyword>
<dbReference type="Gene3D" id="1.10.238.260">
    <property type="match status" value="1"/>
</dbReference>
<reference evidence="5" key="1">
    <citation type="submission" date="2010-11" db="EMBL/GenBank/DDBJ databases">
        <title>The complete genome of Mahella australiensis DSM 15567.</title>
        <authorList>
            <consortium name="US DOE Joint Genome Institute (JGI-PGF)"/>
            <person name="Lucas S."/>
            <person name="Copeland A."/>
            <person name="Lapidus A."/>
            <person name="Bruce D."/>
            <person name="Goodwin L."/>
            <person name="Pitluck S."/>
            <person name="Kyrpides N."/>
            <person name="Mavromatis K."/>
            <person name="Pagani I."/>
            <person name="Ivanova N."/>
            <person name="Teshima H."/>
            <person name="Brettin T."/>
            <person name="Detter J.C."/>
            <person name="Han C."/>
            <person name="Tapia R."/>
            <person name="Land M."/>
            <person name="Hauser L."/>
            <person name="Markowitz V."/>
            <person name="Cheng J.-F."/>
            <person name="Hugenholtz P."/>
            <person name="Woyke T."/>
            <person name="Wu D."/>
            <person name="Spring S."/>
            <person name="Pukall R."/>
            <person name="Steenblock K."/>
            <person name="Schneider S."/>
            <person name="Klenk H.-P."/>
            <person name="Eisen J.A."/>
        </authorList>
    </citation>
    <scope>NUCLEOTIDE SEQUENCE [LARGE SCALE GENOMIC DNA]</scope>
    <source>
        <strain evidence="5">DSM 15567 / CIP 107919 / 50-1 BON</strain>
    </source>
</reference>
<keyword evidence="5" id="KW-1185">Reference proteome</keyword>
<dbReference type="GO" id="GO:0046912">
    <property type="term" value="F:acyltransferase activity, acyl groups converted into alkyl on transfer"/>
    <property type="evidence" value="ECO:0007669"/>
    <property type="project" value="InterPro"/>
</dbReference>
<dbReference type="PROSITE" id="PS00816">
    <property type="entry name" value="AIPM_HOMOCIT_SYNTH_2"/>
    <property type="match status" value="1"/>
</dbReference>
<dbReference type="eggNOG" id="COG0119">
    <property type="taxonomic scope" value="Bacteria"/>
</dbReference>
<dbReference type="InterPro" id="IPR054691">
    <property type="entry name" value="LeuA/HCS_post-cat"/>
</dbReference>
<dbReference type="Pfam" id="PF22617">
    <property type="entry name" value="HCS_D2"/>
    <property type="match status" value="1"/>
</dbReference>
<evidence type="ECO:0000256" key="2">
    <source>
        <dbReference type="RuleBase" id="RU003523"/>
    </source>
</evidence>
<organism evidence="4 5">
    <name type="scientific">Mahella australiensis (strain DSM 15567 / CIP 107919 / 50-1 BON)</name>
    <dbReference type="NCBI Taxonomy" id="697281"/>
    <lineage>
        <taxon>Bacteria</taxon>
        <taxon>Bacillati</taxon>
        <taxon>Bacillota</taxon>
        <taxon>Clostridia</taxon>
        <taxon>Thermoanaerobacterales</taxon>
        <taxon>Thermoanaerobacterales Family IV. Incertae Sedis</taxon>
        <taxon>Mahella</taxon>
    </lineage>
</organism>
<sequence length="386" mass="42636">MPIDRPGYKRDKIYTVDTTLRDGEQTAGVVFANTEKLEIAKMLDELGVDQLEVGIPTMGGDEEEAIRAIVKANLKASIMAWNRAVVADVQHSIDCGVDAVAISISTSDIHIQYKLQKSREWVLESMVKAVEFAKKNGVYVSVNAEDASRTDDEFLATFARTAKEAGADRLRFCDTMGILDPFMTYDKITTLLNNVDIDIEMHTHNDFGMATANALAGLKAGANYVGVTVNGLGERAGNAALEEVIMAIKYVWGYKVDVDTKKFKALSEYVAKASGRELPIWKAIVGSNMFAHEAGIHADGVIKNPRTYEVFNPEEVGLERQIVIGKHSGTAAIKNKFKEYGIQLDEKDANALLVKVRALSVELKRPLFDKELVSLYEEYMKEKQSA</sequence>
<evidence type="ECO:0000313" key="5">
    <source>
        <dbReference type="Proteomes" id="UP000008457"/>
    </source>
</evidence>
<dbReference type="KEGG" id="mas:Mahau_0318"/>
<dbReference type="CDD" id="cd07939">
    <property type="entry name" value="DRE_TIM_NifV"/>
    <property type="match status" value="1"/>
</dbReference>
<dbReference type="PANTHER" id="PTHR42880:SF1">
    <property type="entry name" value="ISOPROPYLMALATE_HOMOCITRATE_CITRAMALATE SYNTHASE FAMILY PROTEIN"/>
    <property type="match status" value="1"/>
</dbReference>
<dbReference type="AlphaFoldDB" id="F3ZXM7"/>
<dbReference type="HOGENOM" id="CLU_022158_4_2_9"/>
<feature type="domain" description="Pyruvate carboxyltransferase" evidence="3">
    <location>
        <begin position="13"/>
        <end position="264"/>
    </location>
</feature>
<gene>
    <name evidence="4" type="ordered locus">Mahau_0318</name>
</gene>
<dbReference type="InterPro" id="IPR002034">
    <property type="entry name" value="AIPM/Hcit_synth_CS"/>
</dbReference>
<dbReference type="InterPro" id="IPR000891">
    <property type="entry name" value="PYR_CT"/>
</dbReference>
<dbReference type="EMBL" id="CP002360">
    <property type="protein sequence ID" value="AEE95534.1"/>
    <property type="molecule type" value="Genomic_DNA"/>
</dbReference>
<dbReference type="InterPro" id="IPR013477">
    <property type="entry name" value="NifV/FrbC"/>
</dbReference>
<dbReference type="PROSITE" id="PS00815">
    <property type="entry name" value="AIPM_HOMOCIT_SYNTH_1"/>
    <property type="match status" value="1"/>
</dbReference>
<dbReference type="GO" id="GO:0019752">
    <property type="term" value="P:carboxylic acid metabolic process"/>
    <property type="evidence" value="ECO:0007669"/>
    <property type="project" value="InterPro"/>
</dbReference>
<dbReference type="RefSeq" id="WP_013779967.1">
    <property type="nucleotide sequence ID" value="NC_015520.1"/>
</dbReference>
<dbReference type="OrthoDB" id="9804858at2"/>
<reference evidence="4 5" key="2">
    <citation type="journal article" date="2011" name="Stand. Genomic Sci.">
        <title>Complete genome sequence of Mahella australiensis type strain (50-1 BON).</title>
        <authorList>
            <person name="Sikorski J."/>
            <person name="Teshima H."/>
            <person name="Nolan M."/>
            <person name="Lucas S."/>
            <person name="Hammon N."/>
            <person name="Deshpande S."/>
            <person name="Cheng J.F."/>
            <person name="Pitluck S."/>
            <person name="Liolios K."/>
            <person name="Pagani I."/>
            <person name="Ivanova N."/>
            <person name="Huntemann M."/>
            <person name="Mavromatis K."/>
            <person name="Ovchinikova G."/>
            <person name="Pati A."/>
            <person name="Tapia R."/>
            <person name="Han C."/>
            <person name="Goodwin L."/>
            <person name="Chen A."/>
            <person name="Palaniappan K."/>
            <person name="Land M."/>
            <person name="Hauser L."/>
            <person name="Ngatchou-Djao O.D."/>
            <person name="Rohde M."/>
            <person name="Pukall R."/>
            <person name="Spring S."/>
            <person name="Abt B."/>
            <person name="Goker M."/>
            <person name="Detter J.C."/>
            <person name="Woyke T."/>
            <person name="Bristow J."/>
            <person name="Markowitz V."/>
            <person name="Hugenholtz P."/>
            <person name="Eisen J.A."/>
            <person name="Kyrpides N.C."/>
            <person name="Klenk H.P."/>
            <person name="Lapidus A."/>
        </authorList>
    </citation>
    <scope>NUCLEOTIDE SEQUENCE [LARGE SCALE GENOMIC DNA]</scope>
    <source>
        <strain evidence="5">DSM 15567 / CIP 107919 / 50-1 BON</strain>
    </source>
</reference>
<dbReference type="Proteomes" id="UP000008457">
    <property type="component" value="Chromosome"/>
</dbReference>
<dbReference type="NCBIfam" id="TIGR02660">
    <property type="entry name" value="nifV_homocitr"/>
    <property type="match status" value="1"/>
</dbReference>
<protein>
    <submittedName>
        <fullName evidence="4">Homocitrate synthase</fullName>
    </submittedName>
</protein>
<proteinExistence type="inferred from homology"/>
<dbReference type="InterPro" id="IPR013785">
    <property type="entry name" value="Aldolase_TIM"/>
</dbReference>
<evidence type="ECO:0000256" key="1">
    <source>
        <dbReference type="ARBA" id="ARBA00022679"/>
    </source>
</evidence>
<evidence type="ECO:0000259" key="3">
    <source>
        <dbReference type="PROSITE" id="PS50991"/>
    </source>
</evidence>
<comment type="similarity">
    <text evidence="2">Belongs to the alpha-IPM synthase/homocitrate synthase family.</text>
</comment>
<dbReference type="PROSITE" id="PS50991">
    <property type="entry name" value="PYR_CT"/>
    <property type="match status" value="1"/>
</dbReference>
<dbReference type="STRING" id="697281.Mahau_0318"/>
<accession>F3ZXM7</accession>
<dbReference type="FunFam" id="1.10.238.260:FF:000001">
    <property type="entry name" value="2-isopropylmalate synthase"/>
    <property type="match status" value="1"/>
</dbReference>
<evidence type="ECO:0000313" key="4">
    <source>
        <dbReference type="EMBL" id="AEE95534.1"/>
    </source>
</evidence>
<dbReference type="SUPFAM" id="SSF51569">
    <property type="entry name" value="Aldolase"/>
    <property type="match status" value="1"/>
</dbReference>